<dbReference type="Gene3D" id="3.40.50.2300">
    <property type="match status" value="1"/>
</dbReference>
<dbReference type="AlphaFoldDB" id="W0V1J9"/>
<dbReference type="KEGG" id="jag:GJA_2069"/>
<dbReference type="GO" id="GO:0000160">
    <property type="term" value="P:phosphorelay signal transduction system"/>
    <property type="evidence" value="ECO:0007669"/>
    <property type="project" value="InterPro"/>
</dbReference>
<gene>
    <name evidence="3" type="ORF">GJA_2069</name>
</gene>
<dbReference type="HOGENOM" id="CLU_2682873_0_0_4"/>
<name>W0V1J9_9BURK</name>
<dbReference type="EMBL" id="HG322949">
    <property type="protein sequence ID" value="CDG82704.1"/>
    <property type="molecule type" value="Genomic_DNA"/>
</dbReference>
<evidence type="ECO:0000313" key="3">
    <source>
        <dbReference type="EMBL" id="CDG82704.1"/>
    </source>
</evidence>
<dbReference type="InterPro" id="IPR001789">
    <property type="entry name" value="Sig_transdc_resp-reg_receiver"/>
</dbReference>
<dbReference type="Proteomes" id="UP000027604">
    <property type="component" value="Chromosome I"/>
</dbReference>
<proteinExistence type="predicted"/>
<accession>W0V1J9</accession>
<dbReference type="PROSITE" id="PS50110">
    <property type="entry name" value="RESPONSE_REGULATORY"/>
    <property type="match status" value="1"/>
</dbReference>
<dbReference type="RefSeq" id="WP_038491486.1">
    <property type="nucleotide sequence ID" value="NZ_BCTH01000028.1"/>
</dbReference>
<dbReference type="PATRIC" id="fig|1349767.4.peg.3832"/>
<keyword evidence="1" id="KW-0597">Phosphoprotein</keyword>
<dbReference type="OrthoDB" id="8019678at2"/>
<organism evidence="3 4">
    <name type="scientific">Janthinobacterium agaricidamnosum NBRC 102515 = DSM 9628</name>
    <dbReference type="NCBI Taxonomy" id="1349767"/>
    <lineage>
        <taxon>Bacteria</taxon>
        <taxon>Pseudomonadati</taxon>
        <taxon>Pseudomonadota</taxon>
        <taxon>Betaproteobacteria</taxon>
        <taxon>Burkholderiales</taxon>
        <taxon>Oxalobacteraceae</taxon>
        <taxon>Janthinobacterium</taxon>
    </lineage>
</organism>
<protein>
    <recommendedName>
        <fullName evidence="2">Response regulatory domain-containing protein</fullName>
    </recommendedName>
</protein>
<reference evidence="3 4" key="1">
    <citation type="journal article" date="2015" name="Genome Announc.">
        <title>Genome Sequence of Mushroom Soft-Rot Pathogen Janthinobacterium agaricidamnosum.</title>
        <authorList>
            <person name="Graupner K."/>
            <person name="Lackner G."/>
            <person name="Hertweck C."/>
        </authorList>
    </citation>
    <scope>NUCLEOTIDE SEQUENCE [LARGE SCALE GENOMIC DNA]</scope>
    <source>
        <strain evidence="4">NBRC 102515 / DSM 9628</strain>
    </source>
</reference>
<keyword evidence="4" id="KW-1185">Reference proteome</keyword>
<feature type="domain" description="Response regulatory" evidence="2">
    <location>
        <begin position="2"/>
        <end position="74"/>
    </location>
</feature>
<evidence type="ECO:0000313" key="4">
    <source>
        <dbReference type="Proteomes" id="UP000027604"/>
    </source>
</evidence>
<feature type="modified residue" description="4-aspartylphosphate" evidence="1">
    <location>
        <position position="63"/>
    </location>
</feature>
<evidence type="ECO:0000259" key="2">
    <source>
        <dbReference type="PROSITE" id="PS50110"/>
    </source>
</evidence>
<dbReference type="SUPFAM" id="SSF52172">
    <property type="entry name" value="CheY-like"/>
    <property type="match status" value="1"/>
</dbReference>
<dbReference type="InterPro" id="IPR011006">
    <property type="entry name" value="CheY-like_superfamily"/>
</dbReference>
<dbReference type="STRING" id="1349767.GJA_2069"/>
<evidence type="ECO:0000256" key="1">
    <source>
        <dbReference type="PROSITE-ProRule" id="PRU00169"/>
    </source>
</evidence>
<sequence length="74" mass="8043">MRATQGANDPATQYTVRSRLQAIGQIFGWHIACSRGADSGDTGADLLRQLKIDQQHPDVWLLDSAMPGMDGISM</sequence>